<dbReference type="Proteomes" id="UP000799424">
    <property type="component" value="Unassembled WGS sequence"/>
</dbReference>
<proteinExistence type="predicted"/>
<keyword evidence="1" id="KW-0175">Coiled coil</keyword>
<sequence>MSRHSAGNYQNISSTMDWRLGQSNPVSVNNDNRQFHYHDHHDHQPVRETNTAAWEAEKEQLNDQISTLKSSLDTCKAQMRSKDGIIAEEGQRSKQWQDHYKGRISQLEAEAKTRHSTADNQIATMKSSLDMYKTQEEAKNGQIAELRNKVNSLKQWHDHYKGYAGQLESQANEKEGTVNTMRIQAESVNILLINCQNKCNELQAKLVQASKDTNASRNNHRAVCDTLRAELDESKATATRLTAEVVGWRDSNKTLQEEVENITATANSWKEISDGQELKWKEQKVTIDAKKAHITRLRQERDNLKSSLTNMTDTANGWKNHSDRLEVKEKEQQSAIEEKNAYIARLRKERNNAVEKQKNA</sequence>
<reference evidence="3" key="1">
    <citation type="journal article" date="2020" name="Stud. Mycol.">
        <title>101 Dothideomycetes genomes: a test case for predicting lifestyles and emergence of pathogens.</title>
        <authorList>
            <person name="Haridas S."/>
            <person name="Albert R."/>
            <person name="Binder M."/>
            <person name="Bloem J."/>
            <person name="Labutti K."/>
            <person name="Salamov A."/>
            <person name="Andreopoulos B."/>
            <person name="Baker S."/>
            <person name="Barry K."/>
            <person name="Bills G."/>
            <person name="Bluhm B."/>
            <person name="Cannon C."/>
            <person name="Castanera R."/>
            <person name="Culley D."/>
            <person name="Daum C."/>
            <person name="Ezra D."/>
            <person name="Gonzalez J."/>
            <person name="Henrissat B."/>
            <person name="Kuo A."/>
            <person name="Liang C."/>
            <person name="Lipzen A."/>
            <person name="Lutzoni F."/>
            <person name="Magnuson J."/>
            <person name="Mondo S."/>
            <person name="Nolan M."/>
            <person name="Ohm R."/>
            <person name="Pangilinan J."/>
            <person name="Park H.-J."/>
            <person name="Ramirez L."/>
            <person name="Alfaro M."/>
            <person name="Sun H."/>
            <person name="Tritt A."/>
            <person name="Yoshinaga Y."/>
            <person name="Zwiers L.-H."/>
            <person name="Turgeon B."/>
            <person name="Goodwin S."/>
            <person name="Spatafora J."/>
            <person name="Crous P."/>
            <person name="Grigoriev I."/>
        </authorList>
    </citation>
    <scope>NUCLEOTIDE SEQUENCE</scope>
    <source>
        <strain evidence="3">CBS 113818</strain>
    </source>
</reference>
<dbReference type="AlphaFoldDB" id="A0A6A6ZJ53"/>
<protein>
    <recommendedName>
        <fullName evidence="5">SWI5-dependent HO expression protein 3</fullName>
    </recommendedName>
</protein>
<keyword evidence="4" id="KW-1185">Reference proteome</keyword>
<feature type="compositionally biased region" description="Polar residues" evidence="2">
    <location>
        <begin position="19"/>
        <end position="32"/>
    </location>
</feature>
<feature type="coiled-coil region" evidence="1">
    <location>
        <begin position="51"/>
        <end position="78"/>
    </location>
</feature>
<evidence type="ECO:0008006" key="5">
    <source>
        <dbReference type="Google" id="ProtNLM"/>
    </source>
</evidence>
<evidence type="ECO:0000256" key="1">
    <source>
        <dbReference type="SAM" id="Coils"/>
    </source>
</evidence>
<organism evidence="3 4">
    <name type="scientific">Ophiobolus disseminans</name>
    <dbReference type="NCBI Taxonomy" id="1469910"/>
    <lineage>
        <taxon>Eukaryota</taxon>
        <taxon>Fungi</taxon>
        <taxon>Dikarya</taxon>
        <taxon>Ascomycota</taxon>
        <taxon>Pezizomycotina</taxon>
        <taxon>Dothideomycetes</taxon>
        <taxon>Pleosporomycetidae</taxon>
        <taxon>Pleosporales</taxon>
        <taxon>Pleosporineae</taxon>
        <taxon>Phaeosphaeriaceae</taxon>
        <taxon>Ophiobolus</taxon>
    </lineage>
</organism>
<evidence type="ECO:0000256" key="2">
    <source>
        <dbReference type="SAM" id="MobiDB-lite"/>
    </source>
</evidence>
<dbReference type="EMBL" id="MU006238">
    <property type="protein sequence ID" value="KAF2821121.1"/>
    <property type="molecule type" value="Genomic_DNA"/>
</dbReference>
<evidence type="ECO:0000313" key="4">
    <source>
        <dbReference type="Proteomes" id="UP000799424"/>
    </source>
</evidence>
<feature type="coiled-coil region" evidence="1">
    <location>
        <begin position="192"/>
        <end position="356"/>
    </location>
</feature>
<feature type="region of interest" description="Disordered" evidence="2">
    <location>
        <begin position="19"/>
        <end position="46"/>
    </location>
</feature>
<feature type="compositionally biased region" description="Basic and acidic residues" evidence="2">
    <location>
        <begin position="33"/>
        <end position="46"/>
    </location>
</feature>
<gene>
    <name evidence="3" type="ORF">CC86DRAFT_459292</name>
</gene>
<accession>A0A6A6ZJ53</accession>
<name>A0A6A6ZJ53_9PLEO</name>
<evidence type="ECO:0000313" key="3">
    <source>
        <dbReference type="EMBL" id="KAF2821121.1"/>
    </source>
</evidence>